<name>A0A857D7A7_MICAE</name>
<gene>
    <name evidence="2" type="ORF">GQR42_18035</name>
</gene>
<dbReference type="EMBL" id="CP046973">
    <property type="protein sequence ID" value="QGZ91119.1"/>
    <property type="molecule type" value="Genomic_DNA"/>
</dbReference>
<dbReference type="AlphaFoldDB" id="A0A857D7A7"/>
<accession>A0A857D7A7</accession>
<dbReference type="InterPro" id="IPR041049">
    <property type="entry name" value="DUF5615"/>
</dbReference>
<proteinExistence type="predicted"/>
<feature type="domain" description="DUF5615" evidence="1">
    <location>
        <begin position="1"/>
        <end position="107"/>
    </location>
</feature>
<sequence length="122" mass="13754">MKFLGDMGISPRTIALLREQGYDAIHLIEENLEKMTDQNILDKARQEERILLTVDLDFAQLLAISGDSLPSVILFRLGNVSREVVNRRLLAILNDHATELTNGLIISVTDVSIRLRHLPIQP</sequence>
<dbReference type="Pfam" id="PF18480">
    <property type="entry name" value="DUF5615"/>
    <property type="match status" value="1"/>
</dbReference>
<evidence type="ECO:0000313" key="3">
    <source>
        <dbReference type="Proteomes" id="UP000438345"/>
    </source>
</evidence>
<organism evidence="2 3">
    <name type="scientific">Microcystis aeruginosa FD4</name>
    <dbReference type="NCBI Taxonomy" id="2686288"/>
    <lineage>
        <taxon>Bacteria</taxon>
        <taxon>Bacillati</taxon>
        <taxon>Cyanobacteriota</taxon>
        <taxon>Cyanophyceae</taxon>
        <taxon>Oscillatoriophycideae</taxon>
        <taxon>Chroococcales</taxon>
        <taxon>Microcystaceae</taxon>
        <taxon>Microcystis</taxon>
    </lineage>
</organism>
<reference evidence="2 3" key="1">
    <citation type="submission" date="2019-12" db="EMBL/GenBank/DDBJ databases">
        <title>Complete genome sequence of Microcystis aeruginosa strain FD4.</title>
        <authorList>
            <person name="Urakawa H."/>
        </authorList>
    </citation>
    <scope>NUCLEOTIDE SEQUENCE [LARGE SCALE GENOMIC DNA]</scope>
    <source>
        <strain evidence="2 3">FD4</strain>
    </source>
</reference>
<evidence type="ECO:0000313" key="2">
    <source>
        <dbReference type="EMBL" id="QGZ91119.1"/>
    </source>
</evidence>
<dbReference type="Proteomes" id="UP000438345">
    <property type="component" value="Chromosome"/>
</dbReference>
<protein>
    <recommendedName>
        <fullName evidence="1">DUF5615 domain-containing protein</fullName>
    </recommendedName>
</protein>
<dbReference type="RefSeq" id="WP_158200994.1">
    <property type="nucleotide sequence ID" value="NZ_CP046973.1"/>
</dbReference>
<evidence type="ECO:0000259" key="1">
    <source>
        <dbReference type="Pfam" id="PF18480"/>
    </source>
</evidence>